<evidence type="ECO:0000259" key="7">
    <source>
        <dbReference type="Pfam" id="PF14237"/>
    </source>
</evidence>
<feature type="transmembrane region" description="Helical" evidence="6">
    <location>
        <begin position="81"/>
        <end position="105"/>
    </location>
</feature>
<evidence type="ECO:0000256" key="3">
    <source>
        <dbReference type="ARBA" id="ARBA00022989"/>
    </source>
</evidence>
<keyword evidence="3 6" id="KW-1133">Transmembrane helix</keyword>
<dbReference type="Proteomes" id="UP000557872">
    <property type="component" value="Unassembled WGS sequence"/>
</dbReference>
<reference evidence="8 9" key="1">
    <citation type="submission" date="2020-07" db="EMBL/GenBank/DDBJ databases">
        <title>Roseicoccus Jingziensis gen. nov., sp. nov., isolated from coastal seawater.</title>
        <authorList>
            <person name="Feng X."/>
        </authorList>
    </citation>
    <scope>NUCLEOTIDE SEQUENCE [LARGE SCALE GENOMIC DNA]</scope>
    <source>
        <strain evidence="8 9">N1E253</strain>
    </source>
</reference>
<accession>A0A851GPN6</accession>
<dbReference type="GO" id="GO:0016020">
    <property type="term" value="C:membrane"/>
    <property type="evidence" value="ECO:0007669"/>
    <property type="project" value="UniProtKB-SubCell"/>
</dbReference>
<comment type="caution">
    <text evidence="8">The sequence shown here is derived from an EMBL/GenBank/DDBJ whole genome shotgun (WGS) entry which is preliminary data.</text>
</comment>
<protein>
    <submittedName>
        <fullName evidence="8">CD225/dispanin family protein</fullName>
    </submittedName>
</protein>
<dbReference type="AlphaFoldDB" id="A0A851GPN6"/>
<evidence type="ECO:0000256" key="6">
    <source>
        <dbReference type="SAM" id="Phobius"/>
    </source>
</evidence>
<evidence type="ECO:0000313" key="9">
    <source>
        <dbReference type="Proteomes" id="UP000557872"/>
    </source>
</evidence>
<sequence length="156" mass="16692">MYKSGRLAGSDQVWKVGMDNWLPLDQVDELSVSPAPAMPSLSGTPLAPPEPVALEPYQRPRRPESDGLMPKSHVDSDIPTYLWQSIVVTLMCCLPLGIVAIVYASKVDSLKYAGDMMGARHASETAGKWCAIAFGVGVLGVVIYLVMMMGLLAGGL</sequence>
<feature type="transmembrane region" description="Helical" evidence="6">
    <location>
        <begin position="126"/>
        <end position="153"/>
    </location>
</feature>
<evidence type="ECO:0000256" key="4">
    <source>
        <dbReference type="ARBA" id="ARBA00023136"/>
    </source>
</evidence>
<dbReference type="PANTHER" id="PTHR14948">
    <property type="entry name" value="NG5"/>
    <property type="match status" value="1"/>
</dbReference>
<feature type="region of interest" description="Disordered" evidence="5">
    <location>
        <begin position="37"/>
        <end position="71"/>
    </location>
</feature>
<dbReference type="InterPro" id="IPR051423">
    <property type="entry name" value="CD225/Dispanin"/>
</dbReference>
<keyword evidence="9" id="KW-1185">Reference proteome</keyword>
<keyword evidence="4 6" id="KW-0472">Membrane</keyword>
<evidence type="ECO:0000256" key="5">
    <source>
        <dbReference type="SAM" id="MobiDB-lite"/>
    </source>
</evidence>
<name>A0A851GPN6_9BACT</name>
<dbReference type="InterPro" id="IPR025640">
    <property type="entry name" value="GYF_2"/>
</dbReference>
<dbReference type="EMBL" id="JACBAZ010000006">
    <property type="protein sequence ID" value="NWK56790.1"/>
    <property type="molecule type" value="Genomic_DNA"/>
</dbReference>
<dbReference type="PANTHER" id="PTHR14948:SF44">
    <property type="entry name" value="PROLINE-RICH TRANSMEMBRANE PROTEIN 1-LIKE"/>
    <property type="match status" value="1"/>
</dbReference>
<feature type="domain" description="GYF" evidence="7">
    <location>
        <begin position="1"/>
        <end position="30"/>
    </location>
</feature>
<evidence type="ECO:0000256" key="2">
    <source>
        <dbReference type="ARBA" id="ARBA00022692"/>
    </source>
</evidence>
<keyword evidence="2 6" id="KW-0812">Transmembrane</keyword>
<gene>
    <name evidence="8" type="ORF">HW115_14300</name>
</gene>
<dbReference type="InterPro" id="IPR007593">
    <property type="entry name" value="CD225/Dispanin_fam"/>
</dbReference>
<comment type="subcellular location">
    <subcellularLocation>
        <location evidence="1">Membrane</location>
    </subcellularLocation>
</comment>
<dbReference type="Pfam" id="PF04505">
    <property type="entry name" value="CD225"/>
    <property type="match status" value="1"/>
</dbReference>
<evidence type="ECO:0000313" key="8">
    <source>
        <dbReference type="EMBL" id="NWK56790.1"/>
    </source>
</evidence>
<organism evidence="8 9">
    <name type="scientific">Oceaniferula marina</name>
    <dbReference type="NCBI Taxonomy" id="2748318"/>
    <lineage>
        <taxon>Bacteria</taxon>
        <taxon>Pseudomonadati</taxon>
        <taxon>Verrucomicrobiota</taxon>
        <taxon>Verrucomicrobiia</taxon>
        <taxon>Verrucomicrobiales</taxon>
        <taxon>Verrucomicrobiaceae</taxon>
        <taxon>Oceaniferula</taxon>
    </lineage>
</organism>
<dbReference type="Pfam" id="PF14237">
    <property type="entry name" value="GYF_2"/>
    <property type="match status" value="1"/>
</dbReference>
<proteinExistence type="predicted"/>
<evidence type="ECO:0000256" key="1">
    <source>
        <dbReference type="ARBA" id="ARBA00004370"/>
    </source>
</evidence>